<feature type="transmembrane region" description="Helical" evidence="1">
    <location>
        <begin position="388"/>
        <end position="409"/>
    </location>
</feature>
<dbReference type="HOGENOM" id="CLU_025380_1_2_7"/>
<proteinExistence type="predicted"/>
<feature type="transmembrane region" description="Helical" evidence="1">
    <location>
        <begin position="357"/>
        <end position="376"/>
    </location>
</feature>
<dbReference type="OrthoDB" id="2220917at2"/>
<feature type="transmembrane region" description="Helical" evidence="1">
    <location>
        <begin position="205"/>
        <end position="225"/>
    </location>
</feature>
<feature type="transmembrane region" description="Helical" evidence="1">
    <location>
        <begin position="312"/>
        <end position="330"/>
    </location>
</feature>
<keyword evidence="1" id="KW-1133">Transmembrane helix</keyword>
<accession>E1QJN1</accession>
<dbReference type="STRING" id="644282.Deba_2412"/>
<reference evidence="2 3" key="1">
    <citation type="journal article" date="2010" name="Stand. Genomic Sci.">
        <title>Complete genome sequence of Desulfarculus baarsii type strain (2st14).</title>
        <authorList>
            <person name="Sun H."/>
            <person name="Spring S."/>
            <person name="Lapidus A."/>
            <person name="Davenport K."/>
            <person name="Del Rio T.G."/>
            <person name="Tice H."/>
            <person name="Nolan M."/>
            <person name="Copeland A."/>
            <person name="Cheng J.F."/>
            <person name="Lucas S."/>
            <person name="Tapia R."/>
            <person name="Goodwin L."/>
            <person name="Pitluck S."/>
            <person name="Ivanova N."/>
            <person name="Pagani I."/>
            <person name="Mavromatis K."/>
            <person name="Ovchinnikova G."/>
            <person name="Pati A."/>
            <person name="Chen A."/>
            <person name="Palaniappan K."/>
            <person name="Hauser L."/>
            <person name="Chang Y.J."/>
            <person name="Jeffries C.D."/>
            <person name="Detter J.C."/>
            <person name="Han C."/>
            <person name="Rohde M."/>
            <person name="Brambilla E."/>
            <person name="Goker M."/>
            <person name="Woyke T."/>
            <person name="Bristow J."/>
            <person name="Eisen J.A."/>
            <person name="Markowitz V."/>
            <person name="Hugenholtz P."/>
            <person name="Kyrpides N.C."/>
            <person name="Klenk H.P."/>
            <person name="Land M."/>
        </authorList>
    </citation>
    <scope>NUCLEOTIDE SEQUENCE [LARGE SCALE GENOMIC DNA]</scope>
    <source>
        <strain evidence="3">ATCC 33931 / DSM 2075 / LMG 7858 / VKM B-1802 / 2st14</strain>
    </source>
</reference>
<keyword evidence="3" id="KW-1185">Reference proteome</keyword>
<evidence type="ECO:0000313" key="3">
    <source>
        <dbReference type="Proteomes" id="UP000009047"/>
    </source>
</evidence>
<keyword evidence="1" id="KW-0812">Transmembrane</keyword>
<keyword evidence="1" id="KW-0472">Membrane</keyword>
<feature type="transmembrane region" description="Helical" evidence="1">
    <location>
        <begin position="33"/>
        <end position="53"/>
    </location>
</feature>
<feature type="transmembrane region" description="Helical" evidence="1">
    <location>
        <begin position="136"/>
        <end position="157"/>
    </location>
</feature>
<name>E1QJN1_DESB2</name>
<dbReference type="Proteomes" id="UP000009047">
    <property type="component" value="Chromosome"/>
</dbReference>
<evidence type="ECO:0000256" key="1">
    <source>
        <dbReference type="SAM" id="Phobius"/>
    </source>
</evidence>
<feature type="transmembrane region" description="Helical" evidence="1">
    <location>
        <begin position="421"/>
        <end position="442"/>
    </location>
</feature>
<evidence type="ECO:0008006" key="4">
    <source>
        <dbReference type="Google" id="ProtNLM"/>
    </source>
</evidence>
<feature type="transmembrane region" description="Helical" evidence="1">
    <location>
        <begin position="454"/>
        <end position="475"/>
    </location>
</feature>
<feature type="transmembrane region" description="Helical" evidence="1">
    <location>
        <begin position="237"/>
        <end position="256"/>
    </location>
</feature>
<evidence type="ECO:0000313" key="2">
    <source>
        <dbReference type="EMBL" id="ADK85774.1"/>
    </source>
</evidence>
<feature type="transmembrane region" description="Helical" evidence="1">
    <location>
        <begin position="276"/>
        <end position="300"/>
    </location>
</feature>
<feature type="transmembrane region" description="Helical" evidence="1">
    <location>
        <begin position="164"/>
        <end position="185"/>
    </location>
</feature>
<dbReference type="EMBL" id="CP002085">
    <property type="protein sequence ID" value="ADK85774.1"/>
    <property type="molecule type" value="Genomic_DNA"/>
</dbReference>
<dbReference type="InterPro" id="IPR018674">
    <property type="entry name" value="DUF2142_membrane"/>
</dbReference>
<dbReference type="Pfam" id="PF09913">
    <property type="entry name" value="DUF2142"/>
    <property type="match status" value="1"/>
</dbReference>
<organism evidence="2 3">
    <name type="scientific">Desulfarculus baarsii (strain ATCC 33931 / DSM 2075 / LMG 7858 / VKM B-1802 / 2st14)</name>
    <dbReference type="NCBI Taxonomy" id="644282"/>
    <lineage>
        <taxon>Bacteria</taxon>
        <taxon>Pseudomonadati</taxon>
        <taxon>Thermodesulfobacteriota</taxon>
        <taxon>Desulfarculia</taxon>
        <taxon>Desulfarculales</taxon>
        <taxon>Desulfarculaceae</taxon>
        <taxon>Desulfarculus</taxon>
    </lineage>
</organism>
<dbReference type="AlphaFoldDB" id="E1QJN1"/>
<gene>
    <name evidence="2" type="ordered locus">Deba_2412</name>
</gene>
<dbReference type="KEGG" id="dbr:Deba_2412"/>
<sequence length="478" mass="52606">MATNPDAGQQAVTAKITALALGRLADPNQRAKALVFTLLLALVAVYSAIVPPLQSPDECSHLKRAYLLTRGVIMLDVHPTHGSGGMIDQGLAAFIAAHLYLPHNEGNTVTRAMQRSANDIAWTKKTVFEPAPGAGYYFPLIYAPHAIGLGLGELFGLSLYHSYLLTRFTLSATCLALIFLALGIYRPNFLVLTLLLLPMSVFQLATVNIDGLTTALTLVAVGLFLRVADRRLEFRPWMSHAMAVAVFILVTCRPHLLPLLALPFVCALLRRSKRDLLLGLLVTVASLGWIGLSMSITMDLRQSRDLGVSQLLLFYLTHPRVFFSLLWNTLQNDDLLLFYRESFIGVLGWLDAKLADHYYAATSYFLIFTALISLSINNIRQDYPARLLLLFMALASLALIFFALLIAWTPHPSKVITGVQGRYFITPAIIFAYALSGSANVFSLKRPALASPAIAAWFIASAYHLAHTLVLRYYATQG</sequence>
<protein>
    <recommendedName>
        <fullName evidence="4">DUF2142 domain-containing protein</fullName>
    </recommendedName>
</protein>
<dbReference type="eggNOG" id="COG4713">
    <property type="taxonomic scope" value="Bacteria"/>
</dbReference>